<dbReference type="Gene3D" id="1.25.40.10">
    <property type="entry name" value="Tetratricopeptide repeat domain"/>
    <property type="match status" value="1"/>
</dbReference>
<dbReference type="InterPro" id="IPR013105">
    <property type="entry name" value="TPR_2"/>
</dbReference>
<dbReference type="AlphaFoldDB" id="A0A060YQD1"/>
<dbReference type="GO" id="GO:0120170">
    <property type="term" value="F:intraciliary transport particle B binding"/>
    <property type="evidence" value="ECO:0007669"/>
    <property type="project" value="TreeGrafter"/>
</dbReference>
<comment type="similarity">
    <text evidence="2 9">Belongs to the TTC30/dfy-1/fleer family.</text>
</comment>
<dbReference type="InterPro" id="IPR011990">
    <property type="entry name" value="TPR-like_helical_dom_sf"/>
</dbReference>
<evidence type="ECO:0000313" key="10">
    <source>
        <dbReference type="EMBL" id="CDQ93742.1"/>
    </source>
</evidence>
<evidence type="ECO:0000256" key="9">
    <source>
        <dbReference type="RuleBase" id="RU367070"/>
    </source>
</evidence>
<dbReference type="Pfam" id="PF07719">
    <property type="entry name" value="TPR_2"/>
    <property type="match status" value="1"/>
</dbReference>
<dbReference type="InterPro" id="IPR039941">
    <property type="entry name" value="TT30"/>
</dbReference>
<proteinExistence type="inferred from homology"/>
<evidence type="ECO:0000256" key="5">
    <source>
        <dbReference type="ARBA" id="ARBA00022803"/>
    </source>
</evidence>
<dbReference type="SUPFAM" id="SSF48452">
    <property type="entry name" value="TPR-like"/>
    <property type="match status" value="1"/>
</dbReference>
<evidence type="ECO:0000256" key="6">
    <source>
        <dbReference type="ARBA" id="ARBA00023069"/>
    </source>
</evidence>
<organism evidence="10 11">
    <name type="scientific">Oncorhynchus mykiss</name>
    <name type="common">Rainbow trout</name>
    <name type="synonym">Salmo gairdneri</name>
    <dbReference type="NCBI Taxonomy" id="8022"/>
    <lineage>
        <taxon>Eukaryota</taxon>
        <taxon>Metazoa</taxon>
        <taxon>Chordata</taxon>
        <taxon>Craniata</taxon>
        <taxon>Vertebrata</taxon>
        <taxon>Euteleostomi</taxon>
        <taxon>Actinopterygii</taxon>
        <taxon>Neopterygii</taxon>
        <taxon>Teleostei</taxon>
        <taxon>Protacanthopterygii</taxon>
        <taxon>Salmoniformes</taxon>
        <taxon>Salmonidae</taxon>
        <taxon>Salmoninae</taxon>
        <taxon>Oncorhynchus</taxon>
    </lineage>
</organism>
<name>A0A060YQD1_ONCMY</name>
<dbReference type="GO" id="GO:0005879">
    <property type="term" value="C:axonemal microtubule"/>
    <property type="evidence" value="ECO:0007669"/>
    <property type="project" value="UniProtKB-UniRule"/>
</dbReference>
<dbReference type="GO" id="GO:0042073">
    <property type="term" value="P:intraciliary transport"/>
    <property type="evidence" value="ECO:0007669"/>
    <property type="project" value="UniProtKB-UniRule"/>
</dbReference>
<dbReference type="EMBL" id="FR915903">
    <property type="protein sequence ID" value="CDQ93742.1"/>
    <property type="molecule type" value="Genomic_DNA"/>
</dbReference>
<reference evidence="10" key="2">
    <citation type="submission" date="2014-03" db="EMBL/GenBank/DDBJ databases">
        <authorList>
            <person name="Genoscope - CEA"/>
        </authorList>
    </citation>
    <scope>NUCLEOTIDE SEQUENCE</scope>
</reference>
<dbReference type="PANTHER" id="PTHR20931:SF0">
    <property type="entry name" value="TETRATRICOPEPTIDE REPEAT PROTEIN 30"/>
    <property type="match status" value="1"/>
</dbReference>
<feature type="repeat" description="TPR" evidence="8">
    <location>
        <begin position="21"/>
        <end position="54"/>
    </location>
</feature>
<comment type="function">
    <text evidence="9">Required for polyglutamylation of axonemal tubulin. Plays a role in anterograde intraflagellar transport (IFT), the process by which cilia precursors are transported from the base of the cilium to the site of their incorporation at the tip.</text>
</comment>
<evidence type="ECO:0000256" key="3">
    <source>
        <dbReference type="ARBA" id="ARBA00022737"/>
    </source>
</evidence>
<dbReference type="PROSITE" id="PS50005">
    <property type="entry name" value="TPR"/>
    <property type="match status" value="1"/>
</dbReference>
<sequence>MEPVIFLFSSSSTFSSSSQSRAALSLLGYCYYHMQDFTNAAECYEQLTQLHPEVEEYKLYYAQSLYGACAYPEAMKATFLLDNPTSHTKVHFRHEVIIPRLR</sequence>
<evidence type="ECO:0000256" key="7">
    <source>
        <dbReference type="ARBA" id="ARBA00023273"/>
    </source>
</evidence>
<dbReference type="PANTHER" id="PTHR20931">
    <property type="entry name" value="TETRATRICOPEPTIDE REPEAT PROTEIN 30"/>
    <property type="match status" value="1"/>
</dbReference>
<dbReference type="InterPro" id="IPR019734">
    <property type="entry name" value="TPR_rpt"/>
</dbReference>
<dbReference type="Proteomes" id="UP000193380">
    <property type="component" value="Unassembled WGS sequence"/>
</dbReference>
<evidence type="ECO:0000313" key="11">
    <source>
        <dbReference type="Proteomes" id="UP000193380"/>
    </source>
</evidence>
<comment type="subcellular location">
    <subcellularLocation>
        <location evidence="1 9">Cell projection</location>
        <location evidence="1 9">Cilium</location>
    </subcellularLocation>
</comment>
<keyword evidence="5 8" id="KW-0802">TPR repeat</keyword>
<evidence type="ECO:0000256" key="2">
    <source>
        <dbReference type="ARBA" id="ARBA00009522"/>
    </source>
</evidence>
<dbReference type="SMART" id="SM00028">
    <property type="entry name" value="TPR"/>
    <property type="match status" value="1"/>
</dbReference>
<keyword evidence="7 9" id="KW-0966">Cell projection</keyword>
<evidence type="ECO:0000256" key="4">
    <source>
        <dbReference type="ARBA" id="ARBA00022794"/>
    </source>
</evidence>
<keyword evidence="6 9" id="KW-0969">Cilium</keyword>
<gene>
    <name evidence="10" type="ORF">GSONMT00057668001</name>
</gene>
<dbReference type="STRING" id="8022.A0A060YQD1"/>
<accession>A0A060YQD1</accession>
<reference evidence="10" key="1">
    <citation type="journal article" date="2014" name="Nat. Commun.">
        <title>The rainbow trout genome provides novel insights into evolution after whole-genome duplication in vertebrates.</title>
        <authorList>
            <person name="Berthelot C."/>
            <person name="Brunet F."/>
            <person name="Chalopin D."/>
            <person name="Juanchich A."/>
            <person name="Bernard M."/>
            <person name="Noel B."/>
            <person name="Bento P."/>
            <person name="Da Silva C."/>
            <person name="Labadie K."/>
            <person name="Alberti A."/>
            <person name="Aury J.M."/>
            <person name="Louis A."/>
            <person name="Dehais P."/>
            <person name="Bardou P."/>
            <person name="Montfort J."/>
            <person name="Klopp C."/>
            <person name="Cabau C."/>
            <person name="Gaspin C."/>
            <person name="Thorgaard G.H."/>
            <person name="Boussaha M."/>
            <person name="Quillet E."/>
            <person name="Guyomard R."/>
            <person name="Galiana D."/>
            <person name="Bobe J."/>
            <person name="Volff J.N."/>
            <person name="Genet C."/>
            <person name="Wincker P."/>
            <person name="Jaillon O."/>
            <person name="Roest Crollius H."/>
            <person name="Guiguen Y."/>
        </authorList>
    </citation>
    <scope>NUCLEOTIDE SEQUENCE [LARGE SCALE GENOMIC DNA]</scope>
</reference>
<evidence type="ECO:0000256" key="8">
    <source>
        <dbReference type="PROSITE-ProRule" id="PRU00339"/>
    </source>
</evidence>
<keyword evidence="3" id="KW-0677">Repeat</keyword>
<dbReference type="PaxDb" id="8022-A0A060YQD1"/>
<evidence type="ECO:0000256" key="1">
    <source>
        <dbReference type="ARBA" id="ARBA00004138"/>
    </source>
</evidence>
<keyword evidence="4 9" id="KW-0970">Cilium biogenesis/degradation</keyword>
<protein>
    <recommendedName>
        <fullName evidence="9">Tetratricopeptide repeat protein 30</fullName>
    </recommendedName>
</protein>
<dbReference type="GO" id="GO:0030992">
    <property type="term" value="C:intraciliary transport particle B"/>
    <property type="evidence" value="ECO:0007669"/>
    <property type="project" value="TreeGrafter"/>
</dbReference>